<dbReference type="AlphaFoldDB" id="A0A437LXV0"/>
<name>A0A437LXV0_9SPHN</name>
<dbReference type="RefSeq" id="WP_127745487.1">
    <property type="nucleotide sequence ID" value="NZ_SACN01000003.1"/>
</dbReference>
<proteinExistence type="inferred from homology"/>
<keyword evidence="5" id="KW-0032">Aminotransferase</keyword>
<dbReference type="SUPFAM" id="SSF51905">
    <property type="entry name" value="FAD/NAD(P)-binding domain"/>
    <property type="match status" value="2"/>
</dbReference>
<dbReference type="GO" id="GO:0008483">
    <property type="term" value="F:transaminase activity"/>
    <property type="evidence" value="ECO:0007669"/>
    <property type="project" value="UniProtKB-KW"/>
</dbReference>
<dbReference type="SUPFAM" id="SSF53383">
    <property type="entry name" value="PLP-dependent transferases"/>
    <property type="match status" value="1"/>
</dbReference>
<dbReference type="InterPro" id="IPR036188">
    <property type="entry name" value="FAD/NAD-bd_sf"/>
</dbReference>
<dbReference type="InterPro" id="IPR015421">
    <property type="entry name" value="PyrdxlP-dep_Trfase_major"/>
</dbReference>
<sequence length="832" mass="88406">MLEYPLIRPYPPRLSMMTAALQAIEDHGVYSNGGPVVRGFEHDITRRLFEGSGNSLAVANATLGLMLALKRVQLRSKKVGGLVLMPAFTFAATAHAAQWAGLTPLICDVDRDDWVSSARAEEELLRRFDSRVVAMLPYATFGADIDLDRYNTLGKMHGVDVVVDAAASLGTTNARGTNFGAGAPFAVVYSMHATKTFATAEGGLIHSADIALIDELRQMANFGFGAERSASLPGLNAKLPEVLGLLAQAKLDEIEEVCTHRALLGDAYRQGLADICGGQRPTSARQALQFWPMLIPTDLSAKREQIVSELAARGVGAGQYFSPHLGQQSHFQETALIGPTPVADEIAARMVSLPITDAMTVADVERICERVRSTIRTLRNTLVPKKAAPARRPIVSALLIGGGPAGTALLTAASKQGRLVDLARKGFTIVEQGAGLGDGALGGYAIRSDSTADTFLSAVRDNIHPEIAALMDHPAGRLMAKSADALGAPLVDAGWLLSVTGARLKAIVEEHGGRVLMQHRAQSARRMANGMWRTMISDASGATHEMVSQHIVLATGGFQCWATLASTPVAGARLDQLAGDRLVASDAFLKLGGINEVRARTAKVRAPRIAIVGGSTSALASAILLLKADPALALGANAITILHRRPLRPFYPSVEAAHSDGFSDFCDDDICPVSGFVYRLTGFRLEARELVLRMLGIGGRAPDPRVRLYQIDGEHDGEAQAVIEAADIVIGATGYKPNAFPLFNVDGTPIPLACQQPGGGPLVDRYCRVINAQLQPVPAAYGIGLAAGFRPWGPLGGEPSFRGQANGLWLWQNDVGMLIVDDLLKDARRAVA</sequence>
<dbReference type="Pfam" id="PF01041">
    <property type="entry name" value="DegT_DnrJ_EryC1"/>
    <property type="match status" value="1"/>
</dbReference>
<dbReference type="InterPro" id="IPR015424">
    <property type="entry name" value="PyrdxlP-dep_Trfase"/>
</dbReference>
<dbReference type="GO" id="GO:0000271">
    <property type="term" value="P:polysaccharide biosynthetic process"/>
    <property type="evidence" value="ECO:0007669"/>
    <property type="project" value="TreeGrafter"/>
</dbReference>
<dbReference type="Gene3D" id="3.40.640.10">
    <property type="entry name" value="Type I PLP-dependent aspartate aminotransferase-like (Major domain)"/>
    <property type="match status" value="1"/>
</dbReference>
<dbReference type="EMBL" id="SACN01000003">
    <property type="protein sequence ID" value="RVT90235.1"/>
    <property type="molecule type" value="Genomic_DNA"/>
</dbReference>
<dbReference type="GO" id="GO:0016491">
    <property type="term" value="F:oxidoreductase activity"/>
    <property type="evidence" value="ECO:0007669"/>
    <property type="project" value="InterPro"/>
</dbReference>
<reference evidence="5 6" key="1">
    <citation type="submission" date="2019-01" db="EMBL/GenBank/DDBJ databases">
        <authorList>
            <person name="Chen W.-M."/>
        </authorList>
    </citation>
    <scope>NUCLEOTIDE SEQUENCE [LARGE SCALE GENOMIC DNA]</scope>
    <source>
        <strain evidence="5 6">CCP-7</strain>
    </source>
</reference>
<dbReference type="Pfam" id="PF07992">
    <property type="entry name" value="Pyr_redox_2"/>
    <property type="match status" value="1"/>
</dbReference>
<dbReference type="Gene3D" id="3.50.50.60">
    <property type="entry name" value="FAD/NAD(P)-binding domain"/>
    <property type="match status" value="1"/>
</dbReference>
<keyword evidence="1 3" id="KW-0663">Pyridoxal phosphate</keyword>
<evidence type="ECO:0000256" key="1">
    <source>
        <dbReference type="ARBA" id="ARBA00022898"/>
    </source>
</evidence>
<protein>
    <submittedName>
        <fullName evidence="5">Aminotransferase DegT</fullName>
    </submittedName>
</protein>
<dbReference type="PANTHER" id="PTHR30244:SF9">
    <property type="entry name" value="PROTEIN RV3402C"/>
    <property type="match status" value="1"/>
</dbReference>
<gene>
    <name evidence="5" type="ORF">EOD43_18240</name>
</gene>
<evidence type="ECO:0000256" key="2">
    <source>
        <dbReference type="ARBA" id="ARBA00037999"/>
    </source>
</evidence>
<keyword evidence="5" id="KW-0808">Transferase</keyword>
<evidence type="ECO:0000313" key="6">
    <source>
        <dbReference type="Proteomes" id="UP000282971"/>
    </source>
</evidence>
<comment type="similarity">
    <text evidence="2 3">Belongs to the DegT/DnrJ/EryC1 family.</text>
</comment>
<organism evidence="5 6">
    <name type="scientific">Sphingomonas crocodyli</name>
    <dbReference type="NCBI Taxonomy" id="1979270"/>
    <lineage>
        <taxon>Bacteria</taxon>
        <taxon>Pseudomonadati</taxon>
        <taxon>Pseudomonadota</taxon>
        <taxon>Alphaproteobacteria</taxon>
        <taxon>Sphingomonadales</taxon>
        <taxon>Sphingomonadaceae</taxon>
        <taxon>Sphingomonas</taxon>
    </lineage>
</organism>
<dbReference type="Proteomes" id="UP000282971">
    <property type="component" value="Unassembled WGS sequence"/>
</dbReference>
<dbReference type="PRINTS" id="PR00368">
    <property type="entry name" value="FADPNR"/>
</dbReference>
<accession>A0A437LXV0</accession>
<evidence type="ECO:0000259" key="4">
    <source>
        <dbReference type="Pfam" id="PF07992"/>
    </source>
</evidence>
<feature type="domain" description="FAD/NAD(P)-binding" evidence="4">
    <location>
        <begin position="398"/>
        <end position="648"/>
    </location>
</feature>
<comment type="caution">
    <text evidence="5">The sequence shown here is derived from an EMBL/GenBank/DDBJ whole genome shotgun (WGS) entry which is preliminary data.</text>
</comment>
<evidence type="ECO:0000256" key="3">
    <source>
        <dbReference type="RuleBase" id="RU004508"/>
    </source>
</evidence>
<dbReference type="InterPro" id="IPR023753">
    <property type="entry name" value="FAD/NAD-binding_dom"/>
</dbReference>
<dbReference type="InterPro" id="IPR000653">
    <property type="entry name" value="DegT/StrS_aminotransferase"/>
</dbReference>
<evidence type="ECO:0000313" key="5">
    <source>
        <dbReference type="EMBL" id="RVT90235.1"/>
    </source>
</evidence>
<dbReference type="OrthoDB" id="9768668at2"/>
<keyword evidence="6" id="KW-1185">Reference proteome</keyword>
<dbReference type="PANTHER" id="PTHR30244">
    <property type="entry name" value="TRANSAMINASE"/>
    <property type="match status" value="1"/>
</dbReference>
<dbReference type="GO" id="GO:0030170">
    <property type="term" value="F:pyridoxal phosphate binding"/>
    <property type="evidence" value="ECO:0007669"/>
    <property type="project" value="TreeGrafter"/>
</dbReference>